<dbReference type="AlphaFoldDB" id="A0A4P7NUU0"/>
<sequence>MIIIITDFGCTILPGVMLCKSPTGQSNKIHSSFLFSVASVACVAAIARAATYISRYANPSTICFTTSVCKCKLLAMAKRAERPSFRLNINKIQERGHRIRP</sequence>
<accession>A0A4P7NUU0</accession>
<organism evidence="1 2">
    <name type="scientific">Pyricularia oryzae</name>
    <name type="common">Rice blast fungus</name>
    <name type="synonym">Magnaporthe oryzae</name>
    <dbReference type="NCBI Taxonomy" id="318829"/>
    <lineage>
        <taxon>Eukaryota</taxon>
        <taxon>Fungi</taxon>
        <taxon>Dikarya</taxon>
        <taxon>Ascomycota</taxon>
        <taxon>Pezizomycotina</taxon>
        <taxon>Sordariomycetes</taxon>
        <taxon>Sordariomycetidae</taxon>
        <taxon>Magnaporthales</taxon>
        <taxon>Pyriculariaceae</taxon>
        <taxon>Pyricularia</taxon>
    </lineage>
</organism>
<protein>
    <submittedName>
        <fullName evidence="1">Uncharacterized protein</fullName>
    </submittedName>
</protein>
<dbReference type="EMBL" id="CP034210">
    <property type="protein sequence ID" value="QBZ65696.1"/>
    <property type="molecule type" value="Genomic_DNA"/>
</dbReference>
<reference evidence="1 2" key="1">
    <citation type="journal article" date="2019" name="Mol. Biol. Evol.">
        <title>Blast fungal genomes show frequent chromosomal changes, gene gains and losses, and effector gene turnover.</title>
        <authorList>
            <person name="Gomez Luciano L.B."/>
            <person name="Jason Tsai I."/>
            <person name="Chuma I."/>
            <person name="Tosa Y."/>
            <person name="Chen Y.H."/>
            <person name="Li J.Y."/>
            <person name="Li M.Y."/>
            <person name="Jade Lu M.Y."/>
            <person name="Nakayashiki H."/>
            <person name="Li W.H."/>
        </authorList>
    </citation>
    <scope>NUCLEOTIDE SEQUENCE [LARGE SCALE GENOMIC DNA]</scope>
    <source>
        <strain evidence="1">MZ5-1-6</strain>
    </source>
</reference>
<evidence type="ECO:0000313" key="2">
    <source>
        <dbReference type="Proteomes" id="UP000294847"/>
    </source>
</evidence>
<dbReference type="Proteomes" id="UP000294847">
    <property type="component" value="Chromosome 7"/>
</dbReference>
<name>A0A4P7NUU0_PYROR</name>
<proteinExistence type="predicted"/>
<gene>
    <name evidence="1" type="ORF">PoMZ_12659</name>
</gene>
<evidence type="ECO:0000313" key="1">
    <source>
        <dbReference type="EMBL" id="QBZ65696.1"/>
    </source>
</evidence>